<dbReference type="InterPro" id="IPR042099">
    <property type="entry name" value="ANL_N_sf"/>
</dbReference>
<sequence>MPDQIPAAANLAIALLGPNLARQPDKTAYICNGEAVSYQQLADRACRFATLLQQNGIAAGDRVLLILPDSPVFVAAFLGAVLHGAVAVPVSTALTADDYRYILQDSGARFLLYSSAVPPAAELASTALTNLVCTETLTGWLDHCPAARLAAAAPEEDELAFMLYTSGSTGKPKGVPHRHRDLLVAARQYAVQVLGMQQDDLIFSASKLFFAYGLGNSLAFPLYTGATAILYPGKPLPDELLHLIAQHRPTLFFCVPTVYAQIILSTAAPELTLPMRLCISAGEGLPGAVLDEWQRLTGLAILDGIGTTELTHIFISNYPDRIRSGSAGQAVPGYRIRLVDDEGNLVQSGTPGHLQVQGDSTAPCYWNLPEKSAATMLPDGFIKTGDVFLEQDGYYYHRGRSDDMLKVGGQWISPVQVEEVLRSHPAVEDCAVAACQIWGLMRPAAHLILKPGSTTDPAFERELRSFMAARLPDYMVPVRYHLVDDLPRTATGKVQRFKLRS</sequence>
<dbReference type="GO" id="GO:0016878">
    <property type="term" value="F:acid-thiol ligase activity"/>
    <property type="evidence" value="ECO:0007669"/>
    <property type="project" value="TreeGrafter"/>
</dbReference>
<dbReference type="InterPro" id="IPR045851">
    <property type="entry name" value="AMP-bd_C_sf"/>
</dbReference>
<dbReference type="OrthoDB" id="9799237at2"/>
<dbReference type="InterPro" id="IPR025110">
    <property type="entry name" value="AMP-bd_C"/>
</dbReference>
<dbReference type="EMBL" id="CP001089">
    <property type="protein sequence ID" value="ACD96113.1"/>
    <property type="molecule type" value="Genomic_DNA"/>
</dbReference>
<keyword evidence="1 4" id="KW-0436">Ligase</keyword>
<dbReference type="Gene3D" id="3.30.300.30">
    <property type="match status" value="1"/>
</dbReference>
<evidence type="ECO:0000313" key="5">
    <source>
        <dbReference type="Proteomes" id="UP000002420"/>
    </source>
</evidence>
<feature type="domain" description="AMP-dependent synthetase/ligase" evidence="2">
    <location>
        <begin position="20"/>
        <end position="366"/>
    </location>
</feature>
<dbReference type="InterPro" id="IPR000873">
    <property type="entry name" value="AMP-dep_synth/lig_dom"/>
</dbReference>
<dbReference type="InterPro" id="IPR020845">
    <property type="entry name" value="AMP-binding_CS"/>
</dbReference>
<dbReference type="Proteomes" id="UP000002420">
    <property type="component" value="Chromosome"/>
</dbReference>
<evidence type="ECO:0000313" key="4">
    <source>
        <dbReference type="EMBL" id="ACD96113.1"/>
    </source>
</evidence>
<dbReference type="PROSITE" id="PS00455">
    <property type="entry name" value="AMP_BINDING"/>
    <property type="match status" value="1"/>
</dbReference>
<proteinExistence type="predicted"/>
<dbReference type="NCBIfam" id="TIGR02262">
    <property type="entry name" value="benz_CoA_lig"/>
    <property type="match status" value="1"/>
</dbReference>
<protein>
    <submittedName>
        <fullName evidence="4">Benzoate-CoA ligase family</fullName>
    </submittedName>
</protein>
<dbReference type="GO" id="GO:0016405">
    <property type="term" value="F:CoA-ligase activity"/>
    <property type="evidence" value="ECO:0007669"/>
    <property type="project" value="InterPro"/>
</dbReference>
<dbReference type="GO" id="GO:0005524">
    <property type="term" value="F:ATP binding"/>
    <property type="evidence" value="ECO:0007669"/>
    <property type="project" value="InterPro"/>
</dbReference>
<dbReference type="STRING" id="398767.Glov_2397"/>
<evidence type="ECO:0000256" key="1">
    <source>
        <dbReference type="ARBA" id="ARBA00022598"/>
    </source>
</evidence>
<dbReference type="Pfam" id="PF00501">
    <property type="entry name" value="AMP-binding"/>
    <property type="match status" value="1"/>
</dbReference>
<keyword evidence="5" id="KW-1185">Reference proteome</keyword>
<evidence type="ECO:0000259" key="2">
    <source>
        <dbReference type="Pfam" id="PF00501"/>
    </source>
</evidence>
<dbReference type="RefSeq" id="WP_012470446.1">
    <property type="nucleotide sequence ID" value="NC_010814.1"/>
</dbReference>
<dbReference type="KEGG" id="glo:Glov_2397"/>
<evidence type="ECO:0000259" key="3">
    <source>
        <dbReference type="Pfam" id="PF13193"/>
    </source>
</evidence>
<name>B3E5C6_TRIL1</name>
<gene>
    <name evidence="4" type="ordered locus">Glov_2397</name>
</gene>
<dbReference type="HOGENOM" id="CLU_000022_59_10_7"/>
<reference evidence="4 5" key="1">
    <citation type="submission" date="2008-05" db="EMBL/GenBank/DDBJ databases">
        <title>Complete sequence of chromosome of Geobacter lovleyi SZ.</title>
        <authorList>
            <consortium name="US DOE Joint Genome Institute"/>
            <person name="Lucas S."/>
            <person name="Copeland A."/>
            <person name="Lapidus A."/>
            <person name="Glavina del Rio T."/>
            <person name="Dalin E."/>
            <person name="Tice H."/>
            <person name="Bruce D."/>
            <person name="Goodwin L."/>
            <person name="Pitluck S."/>
            <person name="Chertkov O."/>
            <person name="Meincke L."/>
            <person name="Brettin T."/>
            <person name="Detter J.C."/>
            <person name="Han C."/>
            <person name="Tapia R."/>
            <person name="Kuske C.R."/>
            <person name="Schmutz J."/>
            <person name="Larimer F."/>
            <person name="Land M."/>
            <person name="Hauser L."/>
            <person name="Kyrpides N."/>
            <person name="Mikhailova N."/>
            <person name="Sung Y."/>
            <person name="Fletcher K.E."/>
            <person name="Ritalahti K.M."/>
            <person name="Loeffler F.E."/>
            <person name="Richardson P."/>
        </authorList>
    </citation>
    <scope>NUCLEOTIDE SEQUENCE [LARGE SCALE GENOMIC DNA]</scope>
    <source>
        <strain evidence="5">ATCC BAA-1151 / DSM 17278 / SZ</strain>
    </source>
</reference>
<accession>B3E5C6</accession>
<dbReference type="AlphaFoldDB" id="B3E5C6"/>
<dbReference type="Pfam" id="PF13193">
    <property type="entry name" value="AMP-binding_C"/>
    <property type="match status" value="1"/>
</dbReference>
<dbReference type="GO" id="GO:0044550">
    <property type="term" value="P:secondary metabolite biosynthetic process"/>
    <property type="evidence" value="ECO:0007669"/>
    <property type="project" value="TreeGrafter"/>
</dbReference>
<dbReference type="eggNOG" id="COG0365">
    <property type="taxonomic scope" value="Bacteria"/>
</dbReference>
<dbReference type="SUPFAM" id="SSF56801">
    <property type="entry name" value="Acetyl-CoA synthetase-like"/>
    <property type="match status" value="1"/>
</dbReference>
<organism evidence="4 5">
    <name type="scientific">Trichlorobacter lovleyi (strain ATCC BAA-1151 / DSM 17278 / SZ)</name>
    <name type="common">Geobacter lovleyi</name>
    <dbReference type="NCBI Taxonomy" id="398767"/>
    <lineage>
        <taxon>Bacteria</taxon>
        <taxon>Pseudomonadati</taxon>
        <taxon>Thermodesulfobacteriota</taxon>
        <taxon>Desulfuromonadia</taxon>
        <taxon>Geobacterales</taxon>
        <taxon>Geobacteraceae</taxon>
        <taxon>Trichlorobacter</taxon>
    </lineage>
</organism>
<dbReference type="InterPro" id="IPR011957">
    <property type="entry name" value="Benz_CoA_lig"/>
</dbReference>
<dbReference type="Gene3D" id="3.40.50.12780">
    <property type="entry name" value="N-terminal domain of ligase-like"/>
    <property type="match status" value="1"/>
</dbReference>
<dbReference type="PANTHER" id="PTHR43352:SF1">
    <property type="entry name" value="ANTHRANILATE--COA LIGASE"/>
    <property type="match status" value="1"/>
</dbReference>
<dbReference type="PANTHER" id="PTHR43352">
    <property type="entry name" value="ACETYL-COA SYNTHETASE"/>
    <property type="match status" value="1"/>
</dbReference>
<feature type="domain" description="AMP-binding enzyme C-terminal" evidence="3">
    <location>
        <begin position="416"/>
        <end position="493"/>
    </location>
</feature>